<gene>
    <name evidence="1" type="ORF">TKK_009687</name>
</gene>
<evidence type="ECO:0000313" key="2">
    <source>
        <dbReference type="Proteomes" id="UP001627154"/>
    </source>
</evidence>
<dbReference type="Proteomes" id="UP001627154">
    <property type="component" value="Unassembled WGS sequence"/>
</dbReference>
<comment type="caution">
    <text evidence="1">The sequence shown here is derived from an EMBL/GenBank/DDBJ whole genome shotgun (WGS) entry which is preliminary data.</text>
</comment>
<organism evidence="1 2">
    <name type="scientific">Trichogramma kaykai</name>
    <dbReference type="NCBI Taxonomy" id="54128"/>
    <lineage>
        <taxon>Eukaryota</taxon>
        <taxon>Metazoa</taxon>
        <taxon>Ecdysozoa</taxon>
        <taxon>Arthropoda</taxon>
        <taxon>Hexapoda</taxon>
        <taxon>Insecta</taxon>
        <taxon>Pterygota</taxon>
        <taxon>Neoptera</taxon>
        <taxon>Endopterygota</taxon>
        <taxon>Hymenoptera</taxon>
        <taxon>Apocrita</taxon>
        <taxon>Proctotrupomorpha</taxon>
        <taxon>Chalcidoidea</taxon>
        <taxon>Trichogrammatidae</taxon>
        <taxon>Trichogramma</taxon>
    </lineage>
</organism>
<accession>A0ABD2WTY3</accession>
<proteinExistence type="predicted"/>
<dbReference type="EMBL" id="JBJJXI010000071">
    <property type="protein sequence ID" value="KAL3396534.1"/>
    <property type="molecule type" value="Genomic_DNA"/>
</dbReference>
<sequence length="154" mass="17915">MQQLFQLPDDNDNNDMIILNEDYFMDRVFKVVAFWRIFKKSSTRTNIARIDPKTYFASVSKIEDSTICCCLQDLIDSLLEPHDKLLQKKLRYQLHLMFVIKAKGKKNVSTDTGEDAGAKCGLANWWVDDEELMDRLMSQAREARAKQRRATTTT</sequence>
<dbReference type="AlphaFoldDB" id="A0ABD2WTY3"/>
<reference evidence="1 2" key="1">
    <citation type="journal article" date="2024" name="bioRxiv">
        <title>A reference genome for Trichogramma kaykai: A tiny desert-dwelling parasitoid wasp with competing sex-ratio distorters.</title>
        <authorList>
            <person name="Culotta J."/>
            <person name="Lindsey A.R."/>
        </authorList>
    </citation>
    <scope>NUCLEOTIDE SEQUENCE [LARGE SCALE GENOMIC DNA]</scope>
    <source>
        <strain evidence="1 2">KSX58</strain>
    </source>
</reference>
<evidence type="ECO:0000313" key="1">
    <source>
        <dbReference type="EMBL" id="KAL3396534.1"/>
    </source>
</evidence>
<keyword evidence="2" id="KW-1185">Reference proteome</keyword>
<protein>
    <submittedName>
        <fullName evidence="1">Uncharacterized protein</fullName>
    </submittedName>
</protein>
<name>A0ABD2WTY3_9HYME</name>